<dbReference type="InterPro" id="IPR002509">
    <property type="entry name" value="NODB_dom"/>
</dbReference>
<keyword evidence="2" id="KW-0378">Hydrolase</keyword>
<dbReference type="InterPro" id="IPR050248">
    <property type="entry name" value="Polysacc_deacetylase_ArnD"/>
</dbReference>
<protein>
    <submittedName>
        <fullName evidence="4">Polysaccharide deacetylase</fullName>
    </submittedName>
</protein>
<feature type="domain" description="NodB homology" evidence="3">
    <location>
        <begin position="26"/>
        <end position="147"/>
    </location>
</feature>
<name>A0A160TI44_9ZZZZ</name>
<proteinExistence type="predicted"/>
<dbReference type="GO" id="GO:0016020">
    <property type="term" value="C:membrane"/>
    <property type="evidence" value="ECO:0007669"/>
    <property type="project" value="TreeGrafter"/>
</dbReference>
<dbReference type="InterPro" id="IPR011330">
    <property type="entry name" value="Glyco_hydro/deAcase_b/a-brl"/>
</dbReference>
<dbReference type="CDD" id="cd10960">
    <property type="entry name" value="CE4_NodB_like_1"/>
    <property type="match status" value="1"/>
</dbReference>
<evidence type="ECO:0000256" key="1">
    <source>
        <dbReference type="ARBA" id="ARBA00022723"/>
    </source>
</evidence>
<organism evidence="4">
    <name type="scientific">hydrothermal vent metagenome</name>
    <dbReference type="NCBI Taxonomy" id="652676"/>
    <lineage>
        <taxon>unclassified sequences</taxon>
        <taxon>metagenomes</taxon>
        <taxon>ecological metagenomes</taxon>
    </lineage>
</organism>
<evidence type="ECO:0000313" key="4">
    <source>
        <dbReference type="EMBL" id="CUS44595.1"/>
    </source>
</evidence>
<evidence type="ECO:0000259" key="3">
    <source>
        <dbReference type="Pfam" id="PF01522"/>
    </source>
</evidence>
<dbReference type="GO" id="GO:0016810">
    <property type="term" value="F:hydrolase activity, acting on carbon-nitrogen (but not peptide) bonds"/>
    <property type="evidence" value="ECO:0007669"/>
    <property type="project" value="InterPro"/>
</dbReference>
<sequence length="318" mass="36475">MTPRLPALCWLIAATLLAAPAEARAGRAKIALTFDDLPALTILNDQPYVNYLNDTILRGLKRHRIPATGFVNESKLDEIDRVQQIAVLGKWLDASMNLGNHTFSHESPNSLGAAGYIADIAKGEPVTRGLLAARDRRIGWFRHPYLETGTPEAVKREIDDWLRAHGYRIAPVTIDANDWEFAEPYDNAIARRDEPRRKRIRTQYLDYTHKMIRWYRSAAHALFGRDIAYVMLLHATRLNADCIDDLAALLKRENLQPVSLEDAMKDPAYRTRDPYAGKDGIEWLERWSMELHKDLPWDSFTDVPKEIEADYDKVDRDR</sequence>
<accession>A0A160TI44</accession>
<reference evidence="4" key="1">
    <citation type="submission" date="2015-10" db="EMBL/GenBank/DDBJ databases">
        <authorList>
            <person name="Gilbert D.G."/>
        </authorList>
    </citation>
    <scope>NUCLEOTIDE SEQUENCE</scope>
</reference>
<dbReference type="PANTHER" id="PTHR10587">
    <property type="entry name" value="GLYCOSYL TRANSFERASE-RELATED"/>
    <property type="match status" value="1"/>
</dbReference>
<evidence type="ECO:0000256" key="2">
    <source>
        <dbReference type="ARBA" id="ARBA00022801"/>
    </source>
</evidence>
<gene>
    <name evidence="4" type="ORF">MGWOODY_Smn1922</name>
</gene>
<dbReference type="GO" id="GO:0005975">
    <property type="term" value="P:carbohydrate metabolic process"/>
    <property type="evidence" value="ECO:0007669"/>
    <property type="project" value="InterPro"/>
</dbReference>
<dbReference type="SUPFAM" id="SSF88713">
    <property type="entry name" value="Glycoside hydrolase/deacetylase"/>
    <property type="match status" value="1"/>
</dbReference>
<dbReference type="EMBL" id="CZQE01000161">
    <property type="protein sequence ID" value="CUS44595.1"/>
    <property type="molecule type" value="Genomic_DNA"/>
</dbReference>
<dbReference type="AlphaFoldDB" id="A0A160TI44"/>
<dbReference type="GO" id="GO:0046872">
    <property type="term" value="F:metal ion binding"/>
    <property type="evidence" value="ECO:0007669"/>
    <property type="project" value="UniProtKB-KW"/>
</dbReference>
<dbReference type="Gene3D" id="3.20.20.370">
    <property type="entry name" value="Glycoside hydrolase/deacetylase"/>
    <property type="match status" value="1"/>
</dbReference>
<dbReference type="Pfam" id="PF01522">
    <property type="entry name" value="Polysacc_deac_1"/>
    <property type="match status" value="1"/>
</dbReference>
<keyword evidence="1" id="KW-0479">Metal-binding</keyword>
<dbReference type="PANTHER" id="PTHR10587:SF133">
    <property type="entry name" value="CHITIN DEACETYLASE 1-RELATED"/>
    <property type="match status" value="1"/>
</dbReference>